<accession>A0ABD1S2Q1</accession>
<evidence type="ECO:0000256" key="8">
    <source>
        <dbReference type="ARBA" id="ARBA00022842"/>
    </source>
</evidence>
<dbReference type="InterPro" id="IPR001576">
    <property type="entry name" value="Phosphoglycerate_kinase"/>
</dbReference>
<name>A0ABD1S2Q1_9LAMI</name>
<dbReference type="PANTHER" id="PTHR11406">
    <property type="entry name" value="PHOSPHOGLYCERATE KINASE"/>
    <property type="match status" value="1"/>
</dbReference>
<evidence type="ECO:0000256" key="3">
    <source>
        <dbReference type="ARBA" id="ARBA00013061"/>
    </source>
</evidence>
<evidence type="ECO:0000256" key="4">
    <source>
        <dbReference type="ARBA" id="ARBA00022679"/>
    </source>
</evidence>
<keyword evidence="4" id="KW-0808">Transferase</keyword>
<keyword evidence="6 9" id="KW-0418">Kinase</keyword>
<dbReference type="SUPFAM" id="SSF53748">
    <property type="entry name" value="Phosphoglycerate kinase"/>
    <property type="match status" value="1"/>
</dbReference>
<dbReference type="Gene3D" id="3.40.50.1260">
    <property type="entry name" value="Phosphoglycerate kinase, N-terminal domain"/>
    <property type="match status" value="2"/>
</dbReference>
<reference evidence="10" key="1">
    <citation type="submission" date="2024-07" db="EMBL/GenBank/DDBJ databases">
        <title>Two chromosome-level genome assemblies of Korean endemic species Abeliophyllum distichum and Forsythia ovata (Oleaceae).</title>
        <authorList>
            <person name="Jang H."/>
        </authorList>
    </citation>
    <scope>NUCLEOTIDE SEQUENCE [LARGE SCALE GENOMIC DNA]</scope>
</reference>
<comment type="cofactor">
    <cofactor evidence="1">
        <name>Mg(2+)</name>
        <dbReference type="ChEBI" id="CHEBI:18420"/>
    </cofactor>
</comment>
<evidence type="ECO:0000256" key="1">
    <source>
        <dbReference type="ARBA" id="ARBA00001946"/>
    </source>
</evidence>
<evidence type="ECO:0000256" key="2">
    <source>
        <dbReference type="ARBA" id="ARBA00008982"/>
    </source>
</evidence>
<dbReference type="GO" id="GO:0004618">
    <property type="term" value="F:phosphoglycerate kinase activity"/>
    <property type="evidence" value="ECO:0007669"/>
    <property type="project" value="UniProtKB-EC"/>
</dbReference>
<dbReference type="GO" id="GO:0005524">
    <property type="term" value="F:ATP binding"/>
    <property type="evidence" value="ECO:0007669"/>
    <property type="project" value="UniProtKB-KW"/>
</dbReference>
<dbReference type="Proteomes" id="UP001604277">
    <property type="component" value="Unassembled WGS sequence"/>
</dbReference>
<dbReference type="EC" id="2.7.2.3" evidence="3"/>
<keyword evidence="5" id="KW-0547">Nucleotide-binding</keyword>
<dbReference type="AlphaFoldDB" id="A0ABD1S2Q1"/>
<protein>
    <recommendedName>
        <fullName evidence="3">phosphoglycerate kinase</fullName>
        <ecNumber evidence="3">2.7.2.3</ecNumber>
    </recommendedName>
</protein>
<dbReference type="PANTHER" id="PTHR11406:SF27">
    <property type="entry name" value="PHOSPHOGLYCERATE KINASE 3, CYTOSOLIC"/>
    <property type="match status" value="1"/>
</dbReference>
<dbReference type="InterPro" id="IPR036043">
    <property type="entry name" value="Phosphoglycerate_kinase_sf"/>
</dbReference>
<evidence type="ECO:0000313" key="9">
    <source>
        <dbReference type="EMBL" id="KAL2494459.1"/>
    </source>
</evidence>
<keyword evidence="10" id="KW-1185">Reference proteome</keyword>
<dbReference type="InterPro" id="IPR015824">
    <property type="entry name" value="Phosphoglycerate_kinase_N"/>
</dbReference>
<organism evidence="9 10">
    <name type="scientific">Forsythia ovata</name>
    <dbReference type="NCBI Taxonomy" id="205694"/>
    <lineage>
        <taxon>Eukaryota</taxon>
        <taxon>Viridiplantae</taxon>
        <taxon>Streptophyta</taxon>
        <taxon>Embryophyta</taxon>
        <taxon>Tracheophyta</taxon>
        <taxon>Spermatophyta</taxon>
        <taxon>Magnoliopsida</taxon>
        <taxon>eudicotyledons</taxon>
        <taxon>Gunneridae</taxon>
        <taxon>Pentapetalae</taxon>
        <taxon>asterids</taxon>
        <taxon>lamiids</taxon>
        <taxon>Lamiales</taxon>
        <taxon>Oleaceae</taxon>
        <taxon>Forsythieae</taxon>
        <taxon>Forsythia</taxon>
    </lineage>
</organism>
<dbReference type="Pfam" id="PF00162">
    <property type="entry name" value="PGK"/>
    <property type="match status" value="2"/>
</dbReference>
<evidence type="ECO:0000313" key="10">
    <source>
        <dbReference type="Proteomes" id="UP001604277"/>
    </source>
</evidence>
<proteinExistence type="inferred from homology"/>
<comment type="caution">
    <text evidence="9">The sequence shown here is derived from an EMBL/GenBank/DDBJ whole genome shotgun (WGS) entry which is preliminary data.</text>
</comment>
<gene>
    <name evidence="9" type="ORF">Fot_38216</name>
</gene>
<evidence type="ECO:0000256" key="7">
    <source>
        <dbReference type="ARBA" id="ARBA00022840"/>
    </source>
</evidence>
<keyword evidence="8" id="KW-0460">Magnesium</keyword>
<evidence type="ECO:0000256" key="5">
    <source>
        <dbReference type="ARBA" id="ARBA00022741"/>
    </source>
</evidence>
<keyword evidence="7" id="KW-0067">ATP-binding</keyword>
<dbReference type="EMBL" id="JBFOLJ010000011">
    <property type="protein sequence ID" value="KAL2494459.1"/>
    <property type="molecule type" value="Genomic_DNA"/>
</dbReference>
<evidence type="ECO:0000256" key="6">
    <source>
        <dbReference type="ARBA" id="ARBA00022777"/>
    </source>
</evidence>
<sequence length="186" mass="20610">MENKLGRRKQVVDEKYTNPQGLYKQKDVDLKKPTKLILDSKLASYYLGDDECGCDLQECPICFLVKMANDCIGEEVEKLVGEIPEGGVLLLENVRFYKEEEKNDPEFAKKIAIPRRLEIDYLVGAVANPKKPFATIVGGSKVSSKIGVIESLLEKVDLLILDGGMIFTLQSPRAYHGIFPCGGGQA</sequence>
<comment type="similarity">
    <text evidence="2">Belongs to the phosphoglycerate kinase family.</text>
</comment>